<keyword evidence="5" id="KW-0547">Nucleotide-binding</keyword>
<evidence type="ECO:0000256" key="6">
    <source>
        <dbReference type="ARBA" id="ARBA00022840"/>
    </source>
</evidence>
<evidence type="ECO:0000256" key="9">
    <source>
        <dbReference type="SAM" id="Phobius"/>
    </source>
</evidence>
<evidence type="ECO:0000259" key="10">
    <source>
        <dbReference type="PROSITE" id="PS50893"/>
    </source>
</evidence>
<feature type="transmembrane region" description="Helical" evidence="9">
    <location>
        <begin position="33"/>
        <end position="55"/>
    </location>
</feature>
<dbReference type="GO" id="GO:0005886">
    <property type="term" value="C:plasma membrane"/>
    <property type="evidence" value="ECO:0007669"/>
    <property type="project" value="UniProtKB-SubCell"/>
</dbReference>
<dbReference type="InterPro" id="IPR011527">
    <property type="entry name" value="ABC1_TM_dom"/>
</dbReference>
<dbReference type="PROSITE" id="PS50929">
    <property type="entry name" value="ABC_TM1F"/>
    <property type="match status" value="1"/>
</dbReference>
<dbReference type="PROSITE" id="PS00211">
    <property type="entry name" value="ABC_TRANSPORTER_1"/>
    <property type="match status" value="1"/>
</dbReference>
<proteinExistence type="predicted"/>
<dbReference type="GO" id="GO:0005524">
    <property type="term" value="F:ATP binding"/>
    <property type="evidence" value="ECO:0007669"/>
    <property type="project" value="UniProtKB-KW"/>
</dbReference>
<evidence type="ECO:0000313" key="13">
    <source>
        <dbReference type="Proteomes" id="UP000715781"/>
    </source>
</evidence>
<dbReference type="GO" id="GO:0034040">
    <property type="term" value="F:ATPase-coupled lipid transmembrane transporter activity"/>
    <property type="evidence" value="ECO:0007669"/>
    <property type="project" value="TreeGrafter"/>
</dbReference>
<dbReference type="PROSITE" id="PS50893">
    <property type="entry name" value="ABC_TRANSPORTER_2"/>
    <property type="match status" value="1"/>
</dbReference>
<dbReference type="GO" id="GO:0140359">
    <property type="term" value="F:ABC-type transporter activity"/>
    <property type="evidence" value="ECO:0007669"/>
    <property type="project" value="InterPro"/>
</dbReference>
<evidence type="ECO:0000313" key="12">
    <source>
        <dbReference type="EMBL" id="MBW4561885.1"/>
    </source>
</evidence>
<dbReference type="Gene3D" id="3.40.50.300">
    <property type="entry name" value="P-loop containing nucleotide triphosphate hydrolases"/>
    <property type="match status" value="1"/>
</dbReference>
<dbReference type="PANTHER" id="PTHR24221:SF646">
    <property type="entry name" value="HAEMOLYSIN SECRETION ATP-BINDING PROTEIN"/>
    <property type="match status" value="1"/>
</dbReference>
<dbReference type="InterPro" id="IPR027417">
    <property type="entry name" value="P-loop_NTPase"/>
</dbReference>
<evidence type="ECO:0000259" key="11">
    <source>
        <dbReference type="PROSITE" id="PS50929"/>
    </source>
</evidence>
<dbReference type="Pfam" id="PF00005">
    <property type="entry name" value="ABC_tran"/>
    <property type="match status" value="1"/>
</dbReference>
<dbReference type="PANTHER" id="PTHR24221">
    <property type="entry name" value="ATP-BINDING CASSETTE SUB-FAMILY B"/>
    <property type="match status" value="1"/>
</dbReference>
<keyword evidence="7 9" id="KW-1133">Transmembrane helix</keyword>
<dbReference type="GO" id="GO:0016887">
    <property type="term" value="F:ATP hydrolysis activity"/>
    <property type="evidence" value="ECO:0007669"/>
    <property type="project" value="InterPro"/>
</dbReference>
<organism evidence="12 13">
    <name type="scientific">Mojavia pulchra JT2-VF2</name>
    <dbReference type="NCBI Taxonomy" id="287848"/>
    <lineage>
        <taxon>Bacteria</taxon>
        <taxon>Bacillati</taxon>
        <taxon>Cyanobacteriota</taxon>
        <taxon>Cyanophyceae</taxon>
        <taxon>Nostocales</taxon>
        <taxon>Nostocaceae</taxon>
    </lineage>
</organism>
<evidence type="ECO:0000256" key="7">
    <source>
        <dbReference type="ARBA" id="ARBA00022989"/>
    </source>
</evidence>
<evidence type="ECO:0000256" key="8">
    <source>
        <dbReference type="ARBA" id="ARBA00023136"/>
    </source>
</evidence>
<comment type="caution">
    <text evidence="12">The sequence shown here is derived from an EMBL/GenBank/DDBJ whole genome shotgun (WGS) entry which is preliminary data.</text>
</comment>
<reference evidence="12" key="2">
    <citation type="journal article" date="2022" name="Microbiol. Resour. Announc.">
        <title>Metagenome Sequencing to Explore Phylogenomics of Terrestrial Cyanobacteria.</title>
        <authorList>
            <person name="Ward R.D."/>
            <person name="Stajich J.E."/>
            <person name="Johansen J.R."/>
            <person name="Huntemann M."/>
            <person name="Clum A."/>
            <person name="Foster B."/>
            <person name="Foster B."/>
            <person name="Roux S."/>
            <person name="Palaniappan K."/>
            <person name="Varghese N."/>
            <person name="Mukherjee S."/>
            <person name="Reddy T.B.K."/>
            <person name="Daum C."/>
            <person name="Copeland A."/>
            <person name="Chen I.A."/>
            <person name="Ivanova N.N."/>
            <person name="Kyrpides N.C."/>
            <person name="Shapiro N."/>
            <person name="Eloe-Fadrosh E.A."/>
            <person name="Pietrasiak N."/>
        </authorList>
    </citation>
    <scope>NUCLEOTIDE SEQUENCE</scope>
    <source>
        <strain evidence="12">JT2-VF2</strain>
    </source>
</reference>
<evidence type="ECO:0000256" key="2">
    <source>
        <dbReference type="ARBA" id="ARBA00022448"/>
    </source>
</evidence>
<keyword evidence="2" id="KW-0813">Transport</keyword>
<dbReference type="InterPro" id="IPR017871">
    <property type="entry name" value="ABC_transporter-like_CS"/>
</dbReference>
<gene>
    <name evidence="12" type="ORF">KME32_12170</name>
</gene>
<keyword evidence="8 9" id="KW-0472">Membrane</keyword>
<reference evidence="12" key="1">
    <citation type="submission" date="2021-05" db="EMBL/GenBank/DDBJ databases">
        <authorList>
            <person name="Pietrasiak N."/>
            <person name="Ward R."/>
            <person name="Stajich J.E."/>
            <person name="Kurbessoian T."/>
        </authorList>
    </citation>
    <scope>NUCLEOTIDE SEQUENCE</scope>
    <source>
        <strain evidence="12">JT2-VF2</strain>
    </source>
</reference>
<name>A0A951Q011_9NOST</name>
<evidence type="ECO:0000256" key="1">
    <source>
        <dbReference type="ARBA" id="ARBA00004651"/>
    </source>
</evidence>
<dbReference type="InterPro" id="IPR003439">
    <property type="entry name" value="ABC_transporter-like_ATP-bd"/>
</dbReference>
<comment type="subcellular location">
    <subcellularLocation>
        <location evidence="1">Cell membrane</location>
        <topology evidence="1">Multi-pass membrane protein</topology>
    </subcellularLocation>
</comment>
<dbReference type="FunFam" id="3.40.50.300:FF:000221">
    <property type="entry name" value="Multidrug ABC transporter ATP-binding protein"/>
    <property type="match status" value="1"/>
</dbReference>
<keyword evidence="3" id="KW-1003">Cell membrane</keyword>
<keyword evidence="4 9" id="KW-0812">Transmembrane</keyword>
<dbReference type="SMART" id="SM00382">
    <property type="entry name" value="AAA"/>
    <property type="match status" value="1"/>
</dbReference>
<dbReference type="SUPFAM" id="SSF90123">
    <property type="entry name" value="ABC transporter transmembrane region"/>
    <property type="match status" value="1"/>
</dbReference>
<dbReference type="AlphaFoldDB" id="A0A951Q011"/>
<evidence type="ECO:0000256" key="4">
    <source>
        <dbReference type="ARBA" id="ARBA00022692"/>
    </source>
</evidence>
<keyword evidence="6 12" id="KW-0067">ATP-binding</keyword>
<dbReference type="SUPFAM" id="SSF52540">
    <property type="entry name" value="P-loop containing nucleoside triphosphate hydrolases"/>
    <property type="match status" value="1"/>
</dbReference>
<dbReference type="InterPro" id="IPR039421">
    <property type="entry name" value="Type_1_exporter"/>
</dbReference>
<feature type="domain" description="ABC transporter" evidence="10">
    <location>
        <begin position="359"/>
        <end position="600"/>
    </location>
</feature>
<dbReference type="InterPro" id="IPR036640">
    <property type="entry name" value="ABC1_TM_sf"/>
</dbReference>
<feature type="transmembrane region" description="Helical" evidence="9">
    <location>
        <begin position="177"/>
        <end position="195"/>
    </location>
</feature>
<feature type="transmembrane region" description="Helical" evidence="9">
    <location>
        <begin position="266"/>
        <end position="286"/>
    </location>
</feature>
<dbReference type="Gene3D" id="1.20.1560.10">
    <property type="entry name" value="ABC transporter type 1, transmembrane domain"/>
    <property type="match status" value="1"/>
</dbReference>
<feature type="domain" description="ABC transmembrane type-1" evidence="11">
    <location>
        <begin position="36"/>
        <end position="326"/>
    </location>
</feature>
<evidence type="ECO:0000256" key="3">
    <source>
        <dbReference type="ARBA" id="ARBA00022475"/>
    </source>
</evidence>
<dbReference type="EMBL" id="JAHHHN010000006">
    <property type="protein sequence ID" value="MBW4561885.1"/>
    <property type="molecule type" value="Genomic_DNA"/>
</dbReference>
<dbReference type="Proteomes" id="UP000715781">
    <property type="component" value="Unassembled WGS sequence"/>
</dbReference>
<protein>
    <submittedName>
        <fullName evidence="12">ABC transporter ATP-binding protein/permease</fullName>
    </submittedName>
</protein>
<sequence length="606" mass="68023">MKTKKKRNALRQSLAVFRYSGRAISLVWTTSRALTIILATLTLVAGLLPAAIAYIGKLIVDAVVLSAQAGTDSNIYRPLLYVGLEAIAVILLAGSQRGLTVCQSLLRVLLGQRVNVLILEKALTLDLKHFEDSEFYDKLLNARREASVRPLSLVNRTFGLVQNALSLITYGVLLINFSVWAVMVLILAAMPAFIAETKFAGQAFRLFSWRAPETRQQHYLENLLAREDFVTEVKLYQLGEMLLGRYRNIFNQLYGEDRDLTLRRGLWGYLLSLVSTTAFYLAYAWIVVETVLGRISLGDMTMYLTVFRQGQSTFSNALTSIGGMYEDNLYLSNLYEFLEEVTPQPWGTATKGINPQDGIRFENVSFTYPGSSTPALTNISLHLKPGEKLAIVGENGSGKTTLIKLLTRLYTPDSGRILLDGLDLQDWNIEALRRRIGVIFQNFVRYQFTVGENIGVGDVEYLDDTTRWQSAAQKGMAEPFIHQLPDNFQTQLGRWFKGGQELSGGQWQKIALSRAFMRTQADILVLDEPTSAMDAQAEFDIFNHFRALTQKQMVFLISHRFSTVRMADKILVIEAGQVVEQGTHEELLEAGGRYAKLFLLQAAGYQ</sequence>
<evidence type="ECO:0000256" key="5">
    <source>
        <dbReference type="ARBA" id="ARBA00022741"/>
    </source>
</evidence>
<accession>A0A951Q011</accession>
<dbReference type="InterPro" id="IPR003593">
    <property type="entry name" value="AAA+_ATPase"/>
</dbReference>